<dbReference type="OrthoDB" id="9787476at2"/>
<evidence type="ECO:0000259" key="4">
    <source>
        <dbReference type="PROSITE" id="PS51462"/>
    </source>
</evidence>
<dbReference type="InterPro" id="IPR020084">
    <property type="entry name" value="NUDIX_hydrolase_CS"/>
</dbReference>
<dbReference type="EMBL" id="CP012288">
    <property type="protein sequence ID" value="AMV66591.1"/>
    <property type="molecule type" value="Genomic_DNA"/>
</dbReference>
<organism evidence="5 8">
    <name type="scientific">Pediococcus damnosus</name>
    <dbReference type="NCBI Taxonomy" id="51663"/>
    <lineage>
        <taxon>Bacteria</taxon>
        <taxon>Bacillati</taxon>
        <taxon>Bacillota</taxon>
        <taxon>Bacilli</taxon>
        <taxon>Lactobacillales</taxon>
        <taxon>Lactobacillaceae</taxon>
        <taxon>Pediococcus</taxon>
    </lineage>
</organism>
<evidence type="ECO:0000313" key="5">
    <source>
        <dbReference type="EMBL" id="AMV63474.1"/>
    </source>
</evidence>
<dbReference type="GO" id="GO:0016787">
    <property type="term" value="F:hydrolase activity"/>
    <property type="evidence" value="ECO:0007669"/>
    <property type="project" value="UniProtKB-KW"/>
</dbReference>
<dbReference type="AlphaFoldDB" id="A0A0R2HH70"/>
<dbReference type="InterPro" id="IPR000086">
    <property type="entry name" value="NUDIX_hydrolase_dom"/>
</dbReference>
<evidence type="ECO:0000256" key="1">
    <source>
        <dbReference type="ARBA" id="ARBA00001946"/>
    </source>
</evidence>
<dbReference type="RefSeq" id="WP_046870743.1">
    <property type="nucleotide sequence ID" value="NZ_BAAAXI010000175.1"/>
</dbReference>
<proteinExistence type="inferred from homology"/>
<dbReference type="PRINTS" id="PR00502">
    <property type="entry name" value="NUDIXFAMILY"/>
</dbReference>
<evidence type="ECO:0000313" key="6">
    <source>
        <dbReference type="EMBL" id="AMV66591.1"/>
    </source>
</evidence>
<evidence type="ECO:0000313" key="8">
    <source>
        <dbReference type="Proteomes" id="UP000076405"/>
    </source>
</evidence>
<comment type="similarity">
    <text evidence="3">Belongs to the Nudix hydrolase family.</text>
</comment>
<dbReference type="InterPro" id="IPR015797">
    <property type="entry name" value="NUDIX_hydrolase-like_dom_sf"/>
</dbReference>
<keyword evidence="7" id="KW-1185">Reference proteome</keyword>
<dbReference type="EMBL" id="CP012275">
    <property type="protein sequence ID" value="AMV63474.1"/>
    <property type="molecule type" value="Genomic_DNA"/>
</dbReference>
<evidence type="ECO:0000256" key="2">
    <source>
        <dbReference type="ARBA" id="ARBA00022801"/>
    </source>
</evidence>
<dbReference type="Proteomes" id="UP000076244">
    <property type="component" value="Chromosome"/>
</dbReference>
<accession>A0A0R2HH70</accession>
<dbReference type="InterPro" id="IPR020476">
    <property type="entry name" value="Nudix_hydrolase"/>
</dbReference>
<comment type="cofactor">
    <cofactor evidence="1">
        <name>Mg(2+)</name>
        <dbReference type="ChEBI" id="CHEBI:18420"/>
    </cofactor>
</comment>
<dbReference type="GeneID" id="57275909"/>
<dbReference type="Gene3D" id="3.90.79.10">
    <property type="entry name" value="Nucleoside Triphosphate Pyrophosphohydrolase"/>
    <property type="match status" value="1"/>
</dbReference>
<feature type="domain" description="Nudix hydrolase" evidence="4">
    <location>
        <begin position="16"/>
        <end position="149"/>
    </location>
</feature>
<evidence type="ECO:0000256" key="3">
    <source>
        <dbReference type="RuleBase" id="RU003476"/>
    </source>
</evidence>
<reference evidence="7 8" key="1">
    <citation type="journal article" date="2016" name="PLoS ONE">
        <title>The Identification of Novel Diagnostic Marker Genes for the Detection of Beer Spoiling Pediococcus damnosus Strains Using the BlAst Diagnostic Gene findEr.</title>
        <authorList>
            <person name="Behr J."/>
            <person name="Geissler A.J."/>
            <person name="Schmid J."/>
            <person name="Zehe A."/>
            <person name="Vogel R.F."/>
        </authorList>
    </citation>
    <scope>NUCLEOTIDE SEQUENCE [LARGE SCALE GENOMIC DNA]</scope>
    <source>
        <strain evidence="5 8">TMW 2.1533</strain>
        <strain evidence="6 7">TMW 2.1535</strain>
    </source>
</reference>
<dbReference type="Proteomes" id="UP000076405">
    <property type="component" value="Chromosome"/>
</dbReference>
<dbReference type="Pfam" id="PF00293">
    <property type="entry name" value="NUDIX"/>
    <property type="match status" value="1"/>
</dbReference>
<gene>
    <name evidence="5" type="ORF">ADU70_2008</name>
    <name evidence="6" type="ORF">ADU72_0646</name>
</gene>
<dbReference type="SUPFAM" id="SSF55811">
    <property type="entry name" value="Nudix"/>
    <property type="match status" value="1"/>
</dbReference>
<protein>
    <submittedName>
        <fullName evidence="5">MutT/nudix family protein</fullName>
    </submittedName>
</protein>
<name>A0A0R2HH70_9LACO</name>
<dbReference type="PROSITE" id="PS00893">
    <property type="entry name" value="NUDIX_BOX"/>
    <property type="match status" value="1"/>
</dbReference>
<dbReference type="CDD" id="cd04677">
    <property type="entry name" value="NUDIX_Hydrolase"/>
    <property type="match status" value="1"/>
</dbReference>
<dbReference type="KEGG" id="pdm:ADU72_0646"/>
<dbReference type="PROSITE" id="PS51462">
    <property type="entry name" value="NUDIX"/>
    <property type="match status" value="1"/>
</dbReference>
<keyword evidence="2 3" id="KW-0378">Hydrolase</keyword>
<evidence type="ECO:0000313" key="7">
    <source>
        <dbReference type="Proteomes" id="UP000076244"/>
    </source>
</evidence>
<dbReference type="PANTHER" id="PTHR43046:SF2">
    <property type="entry name" value="8-OXO-DGTP DIPHOSPHATASE-RELATED"/>
    <property type="match status" value="1"/>
</dbReference>
<sequence>MASYIKWIRSKVGHQKIILNFSAGILSDNANAILLQKRSDENKWGLPGGALEVGESAYGALKREFKEETGLNIQPSKLLGMYSKYFDSYPNGDTAQTVTSLFEVGLKSGKQEYSIDSSETLDLRFFSRDKILQIKIVNQQHKDMINDFFEQYYPIDR</sequence>
<dbReference type="PANTHER" id="PTHR43046">
    <property type="entry name" value="GDP-MANNOSE MANNOSYL HYDROLASE"/>
    <property type="match status" value="1"/>
</dbReference>